<dbReference type="RefSeq" id="WP_254155923.1">
    <property type="nucleotide sequence ID" value="NZ_CP100355.1"/>
</dbReference>
<dbReference type="KEGG" id="sawl:NGM29_10005"/>
<proteinExistence type="inferred from homology"/>
<feature type="transmembrane region" description="Helical" evidence="8">
    <location>
        <begin position="201"/>
        <end position="220"/>
    </location>
</feature>
<accession>A0A9E7ST33</accession>
<keyword evidence="6 8" id="KW-1133">Transmembrane helix</keyword>
<evidence type="ECO:0000256" key="8">
    <source>
        <dbReference type="SAM" id="Phobius"/>
    </source>
</evidence>
<name>A0A9E7ST33_9EURY</name>
<dbReference type="InterPro" id="IPR002657">
    <property type="entry name" value="BilAc:Na_symport/Acr3"/>
</dbReference>
<reference evidence="9" key="1">
    <citation type="submission" date="2022-06" db="EMBL/GenBank/DDBJ databases">
        <title>Diverse halophilic archaea isolated from saline environments.</title>
        <authorList>
            <person name="Cui H.-L."/>
        </authorList>
    </citation>
    <scope>NUCLEOTIDE SEQUENCE</scope>
    <source>
        <strain evidence="9">WLHS1</strain>
    </source>
</reference>
<dbReference type="PANTHER" id="PTHR43057:SF1">
    <property type="entry name" value="ARSENICAL-RESISTANCE PROTEIN 3"/>
    <property type="match status" value="1"/>
</dbReference>
<dbReference type="InterPro" id="IPR038770">
    <property type="entry name" value="Na+/solute_symporter_sf"/>
</dbReference>
<feature type="transmembrane region" description="Helical" evidence="8">
    <location>
        <begin position="130"/>
        <end position="149"/>
    </location>
</feature>
<feature type="transmembrane region" description="Helical" evidence="8">
    <location>
        <begin position="226"/>
        <end position="251"/>
    </location>
</feature>
<feature type="transmembrane region" description="Helical" evidence="8">
    <location>
        <begin position="97"/>
        <end position="118"/>
    </location>
</feature>
<evidence type="ECO:0000313" key="10">
    <source>
        <dbReference type="Proteomes" id="UP001056855"/>
    </source>
</evidence>
<keyword evidence="4" id="KW-1003">Cell membrane</keyword>
<protein>
    <submittedName>
        <fullName evidence="9">Bile acid:sodium symporter</fullName>
    </submittedName>
</protein>
<feature type="transmembrane region" description="Helical" evidence="8">
    <location>
        <begin position="161"/>
        <end position="181"/>
    </location>
</feature>
<evidence type="ECO:0000256" key="6">
    <source>
        <dbReference type="ARBA" id="ARBA00022989"/>
    </source>
</evidence>
<evidence type="ECO:0000256" key="7">
    <source>
        <dbReference type="ARBA" id="ARBA00023136"/>
    </source>
</evidence>
<comment type="subcellular location">
    <subcellularLocation>
        <location evidence="1">Cell membrane</location>
        <topology evidence="1">Multi-pass membrane protein</topology>
    </subcellularLocation>
</comment>
<evidence type="ECO:0000256" key="3">
    <source>
        <dbReference type="ARBA" id="ARBA00022448"/>
    </source>
</evidence>
<keyword evidence="7 8" id="KW-0472">Membrane</keyword>
<evidence type="ECO:0000313" key="9">
    <source>
        <dbReference type="EMBL" id="UTF52135.1"/>
    </source>
</evidence>
<dbReference type="GO" id="GO:0015297">
    <property type="term" value="F:antiporter activity"/>
    <property type="evidence" value="ECO:0007669"/>
    <property type="project" value="InterPro"/>
</dbReference>
<dbReference type="InterPro" id="IPR004706">
    <property type="entry name" value="Arsenical-R_Acr3"/>
</dbReference>
<dbReference type="Pfam" id="PF01758">
    <property type="entry name" value="SBF"/>
    <property type="match status" value="1"/>
</dbReference>
<evidence type="ECO:0000256" key="4">
    <source>
        <dbReference type="ARBA" id="ARBA00022475"/>
    </source>
</evidence>
<keyword evidence="3" id="KW-0813">Transport</keyword>
<evidence type="ECO:0000256" key="2">
    <source>
        <dbReference type="ARBA" id="ARBA00010110"/>
    </source>
</evidence>
<comment type="similarity">
    <text evidence="2">Belongs to the arsenical resistance-3 (ACR3) (TC 2.A.59) family.</text>
</comment>
<dbReference type="EMBL" id="CP100355">
    <property type="protein sequence ID" value="UTF52135.1"/>
    <property type="molecule type" value="Genomic_DNA"/>
</dbReference>
<dbReference type="Gene3D" id="1.20.1530.20">
    <property type="match status" value="1"/>
</dbReference>
<feature type="transmembrane region" description="Helical" evidence="8">
    <location>
        <begin position="12"/>
        <end position="29"/>
    </location>
</feature>
<evidence type="ECO:0000256" key="1">
    <source>
        <dbReference type="ARBA" id="ARBA00004651"/>
    </source>
</evidence>
<dbReference type="PANTHER" id="PTHR43057">
    <property type="entry name" value="ARSENITE EFFLUX TRANSPORTER"/>
    <property type="match status" value="1"/>
</dbReference>
<evidence type="ECO:0000256" key="5">
    <source>
        <dbReference type="ARBA" id="ARBA00022692"/>
    </source>
</evidence>
<dbReference type="GO" id="GO:0005886">
    <property type="term" value="C:plasma membrane"/>
    <property type="evidence" value="ECO:0007669"/>
    <property type="project" value="UniProtKB-SubCell"/>
</dbReference>
<keyword evidence="10" id="KW-1185">Reference proteome</keyword>
<sequence length="333" mass="36301">MDTKDWLQRRQVLIYALAVVLAIGVGVSRPSSTTFIEQLIDPILAVLLYVTFLEIPFVRLRRAFTNGRFMAAALAMNFLVVPVVVWGLTRLLPPEPVILVGVFMVLLTPCIDYVITFAELAGGNSEQITATTPALMLVQLLLLPVYLWLFMGAEVAEVIEAGPFIEAFLVIIALPLTLAWLTEAWAERSPSGESWKATMGWLPVPMMGMTLFVVIASQLPRVQDSIGQIAIVVPVYIAFLVIMPVLGKVAAGVLQMDVGESRALVFTSVTRNSLVVLPLALALPADYELAPAVVVTQTLIELTGMVVLTRVVPAWLLPERPTPISLSNRSRGD</sequence>
<gene>
    <name evidence="9" type="ORF">NGM29_10005</name>
</gene>
<dbReference type="AlphaFoldDB" id="A0A9E7ST33"/>
<feature type="transmembrane region" description="Helical" evidence="8">
    <location>
        <begin position="69"/>
        <end position="91"/>
    </location>
</feature>
<keyword evidence="5 8" id="KW-0812">Transmembrane</keyword>
<dbReference type="GO" id="GO:0015104">
    <property type="term" value="F:antimonite transmembrane transporter activity"/>
    <property type="evidence" value="ECO:0007669"/>
    <property type="project" value="TreeGrafter"/>
</dbReference>
<dbReference type="GeneID" id="73290381"/>
<organism evidence="9 10">
    <name type="scientific">Natronosalvus rutilus</name>
    <dbReference type="NCBI Taxonomy" id="2953753"/>
    <lineage>
        <taxon>Archaea</taxon>
        <taxon>Methanobacteriati</taxon>
        <taxon>Methanobacteriota</taxon>
        <taxon>Stenosarchaea group</taxon>
        <taxon>Halobacteria</taxon>
        <taxon>Halobacteriales</taxon>
        <taxon>Natrialbaceae</taxon>
        <taxon>Natronosalvus</taxon>
    </lineage>
</organism>
<dbReference type="Proteomes" id="UP001056855">
    <property type="component" value="Chromosome"/>
</dbReference>
<dbReference type="GO" id="GO:0015105">
    <property type="term" value="F:arsenite transmembrane transporter activity"/>
    <property type="evidence" value="ECO:0007669"/>
    <property type="project" value="TreeGrafter"/>
</dbReference>